<reference evidence="2 3" key="1">
    <citation type="submission" date="2018-08" db="EMBL/GenBank/DDBJ databases">
        <title>Henriciella mobilis sp. nov., isolated from seawater.</title>
        <authorList>
            <person name="Cheng H."/>
            <person name="Wu Y.-H."/>
            <person name="Xu X.-W."/>
            <person name="Guo L.-L."/>
        </authorList>
    </citation>
    <scope>NUCLEOTIDE SEQUENCE [LARGE SCALE GENOMIC DNA]</scope>
    <source>
        <strain evidence="2 3">JN25</strain>
    </source>
</reference>
<protein>
    <recommendedName>
        <fullName evidence="4">DUF4410 domain-containing protein</fullName>
    </recommendedName>
</protein>
<dbReference type="OrthoDB" id="7191640at2"/>
<accession>A0A399RMJ0</accession>
<proteinExistence type="predicted"/>
<dbReference type="RefSeq" id="WP_119374499.1">
    <property type="nucleotide sequence ID" value="NZ_QWFX01000005.1"/>
</dbReference>
<feature type="chain" id="PRO_5017196964" description="DUF4410 domain-containing protein" evidence="1">
    <location>
        <begin position="19"/>
        <end position="157"/>
    </location>
</feature>
<dbReference type="Proteomes" id="UP000266385">
    <property type="component" value="Unassembled WGS sequence"/>
</dbReference>
<organism evidence="2 3">
    <name type="scientific">Henriciella mobilis</name>
    <dbReference type="NCBI Taxonomy" id="2305467"/>
    <lineage>
        <taxon>Bacteria</taxon>
        <taxon>Pseudomonadati</taxon>
        <taxon>Pseudomonadota</taxon>
        <taxon>Alphaproteobacteria</taxon>
        <taxon>Hyphomonadales</taxon>
        <taxon>Hyphomonadaceae</taxon>
        <taxon>Henriciella</taxon>
    </lineage>
</organism>
<feature type="signal peptide" evidence="1">
    <location>
        <begin position="1"/>
        <end position="18"/>
    </location>
</feature>
<evidence type="ECO:0000256" key="1">
    <source>
        <dbReference type="SAM" id="SignalP"/>
    </source>
</evidence>
<evidence type="ECO:0008006" key="4">
    <source>
        <dbReference type="Google" id="ProtNLM"/>
    </source>
</evidence>
<dbReference type="EMBL" id="QWFX01000005">
    <property type="protein sequence ID" value="RIJ32418.1"/>
    <property type="molecule type" value="Genomic_DNA"/>
</dbReference>
<comment type="caution">
    <text evidence="2">The sequence shown here is derived from an EMBL/GenBank/DDBJ whole genome shotgun (WGS) entry which is preliminary data.</text>
</comment>
<sequence>MKTLLVSLAAAVIVPAAAASEISITYSAEFQEKLESDYGAKEGERLSKEIRSDLERELRKANVDPARISVIIVDAKPNRPTMQQMSDEPGLDMLRSKSIGGMDLEGTAYNASGEAVAELQYDWYETNIQMVGASGVWGDAKRASSRFARKFAEKLSE</sequence>
<gene>
    <name evidence="2" type="ORF">D1223_00725</name>
</gene>
<dbReference type="AlphaFoldDB" id="A0A399RMJ0"/>
<name>A0A399RMJ0_9PROT</name>
<evidence type="ECO:0000313" key="3">
    <source>
        <dbReference type="Proteomes" id="UP000266385"/>
    </source>
</evidence>
<keyword evidence="1" id="KW-0732">Signal</keyword>
<keyword evidence="3" id="KW-1185">Reference proteome</keyword>
<evidence type="ECO:0000313" key="2">
    <source>
        <dbReference type="EMBL" id="RIJ32418.1"/>
    </source>
</evidence>